<comment type="caution">
    <text evidence="2">The sequence shown here is derived from an EMBL/GenBank/DDBJ whole genome shotgun (WGS) entry which is preliminary data.</text>
</comment>
<dbReference type="RefSeq" id="WP_347165087.1">
    <property type="nucleotide sequence ID" value="NZ_JBDNCH010000002.1"/>
</dbReference>
<evidence type="ECO:0000313" key="2">
    <source>
        <dbReference type="EMBL" id="MEN9059951.1"/>
    </source>
</evidence>
<dbReference type="AlphaFoldDB" id="A0AAW9S518"/>
<accession>A0AAW9S518</accession>
<name>A0AAW9S518_9RHOB</name>
<keyword evidence="1" id="KW-1133">Transmembrane helix</keyword>
<keyword evidence="3" id="KW-1185">Reference proteome</keyword>
<gene>
    <name evidence="2" type="ORF">ABFB10_01830</name>
</gene>
<sequence>MTATAPQTDRAPRAESPRAPSFLARVLLTVLGGALTLAAFGLWLVPVSGGMPMLFLMKLGISLVMLIAGMCCLVVTRGQRG</sequence>
<dbReference type="EMBL" id="JBDNCH010000002">
    <property type="protein sequence ID" value="MEN9059951.1"/>
    <property type="molecule type" value="Genomic_DNA"/>
</dbReference>
<evidence type="ECO:0000256" key="1">
    <source>
        <dbReference type="SAM" id="Phobius"/>
    </source>
</evidence>
<organism evidence="2 3">
    <name type="scientific">Ponticoccus litoralis</name>
    <dbReference type="NCBI Taxonomy" id="422297"/>
    <lineage>
        <taxon>Bacteria</taxon>
        <taxon>Pseudomonadati</taxon>
        <taxon>Pseudomonadota</taxon>
        <taxon>Alphaproteobacteria</taxon>
        <taxon>Rhodobacterales</taxon>
        <taxon>Roseobacteraceae</taxon>
        <taxon>Ponticoccus</taxon>
    </lineage>
</organism>
<feature type="transmembrane region" description="Helical" evidence="1">
    <location>
        <begin position="55"/>
        <end position="76"/>
    </location>
</feature>
<proteinExistence type="predicted"/>
<protein>
    <submittedName>
        <fullName evidence="2">Uncharacterized protein</fullName>
    </submittedName>
</protein>
<evidence type="ECO:0000313" key="3">
    <source>
        <dbReference type="Proteomes" id="UP001428774"/>
    </source>
</evidence>
<reference evidence="2 3" key="1">
    <citation type="submission" date="2024-05" db="EMBL/GenBank/DDBJ databases">
        <title>Genome sequence of Ponticoccus litoralis KCCM 90028.</title>
        <authorList>
            <person name="Kim J.M."/>
            <person name="Lee J.K."/>
            <person name="Choi B.J."/>
            <person name="Bayburt H."/>
            <person name="Baek J.H."/>
            <person name="Jeon C.O."/>
        </authorList>
    </citation>
    <scope>NUCLEOTIDE SEQUENCE [LARGE SCALE GENOMIC DNA]</scope>
    <source>
        <strain evidence="2 3">KCCM 90028</strain>
    </source>
</reference>
<dbReference type="Proteomes" id="UP001428774">
    <property type="component" value="Unassembled WGS sequence"/>
</dbReference>
<keyword evidence="1" id="KW-0472">Membrane</keyword>
<keyword evidence="1" id="KW-0812">Transmembrane</keyword>
<feature type="transmembrane region" description="Helical" evidence="1">
    <location>
        <begin position="22"/>
        <end position="43"/>
    </location>
</feature>